<dbReference type="InterPro" id="IPR051200">
    <property type="entry name" value="Host-pathogen_enzymatic-act"/>
</dbReference>
<keyword evidence="1" id="KW-0732">Signal</keyword>
<dbReference type="EMBL" id="WWCM01000014">
    <property type="protein sequence ID" value="MYM41192.1"/>
    <property type="molecule type" value="Genomic_DNA"/>
</dbReference>
<name>A0ABW9VSG8_9BURK</name>
<dbReference type="RefSeq" id="WP_161040517.1">
    <property type="nucleotide sequence ID" value="NZ_WWCM01000014.1"/>
</dbReference>
<dbReference type="InterPro" id="IPR015943">
    <property type="entry name" value="WD40/YVTN_repeat-like_dom_sf"/>
</dbReference>
<dbReference type="Gene3D" id="2.130.10.10">
    <property type="entry name" value="YVTN repeat-like/Quinoprotein amine dehydrogenase"/>
    <property type="match status" value="2"/>
</dbReference>
<accession>A0ABW9VSG8</accession>
<sequence>MKQTMLKMAAVAMLALPAAHAADHAGSYAVQQKWTLDGAGRWDYLEVDSSQQRLFVTRDERVQVLDLASGKVAGEIPGLKRAHGVAFAPALGLGFASSGAGDSVVVFELDSLKVKREVKVAGKNPDAILFHPASGKLYVFNGKSANVTVFDAATMQQLASIAVNGKPEFAVADDKRIYVNIEDKNAIAVIDVASDSVVANWGLAGCDEPTGLAFDATHQRLFSVCGNGVLAVTDAASGKAVARRAIGKGADAAVYDAQRQLVFSSNGEGTLTVIHQTDADHYGVPVTLPTLKGARTMAMDHASGRIYLPVLAEQRFSMVVVAP</sequence>
<protein>
    <submittedName>
        <fullName evidence="2">YncE family protein</fullName>
    </submittedName>
</protein>
<keyword evidence="3" id="KW-1185">Reference proteome</keyword>
<dbReference type="Proteomes" id="UP000478090">
    <property type="component" value="Unassembled WGS sequence"/>
</dbReference>
<gene>
    <name evidence="2" type="ORF">GTP27_17895</name>
</gene>
<organism evidence="2 3">
    <name type="scientific">Duganella qianjiadongensis</name>
    <dbReference type="NCBI Taxonomy" id="2692176"/>
    <lineage>
        <taxon>Bacteria</taxon>
        <taxon>Pseudomonadati</taxon>
        <taxon>Pseudomonadota</taxon>
        <taxon>Betaproteobacteria</taxon>
        <taxon>Burkholderiales</taxon>
        <taxon>Oxalobacteraceae</taxon>
        <taxon>Telluria group</taxon>
        <taxon>Duganella</taxon>
    </lineage>
</organism>
<proteinExistence type="predicted"/>
<evidence type="ECO:0000256" key="1">
    <source>
        <dbReference type="SAM" id="SignalP"/>
    </source>
</evidence>
<evidence type="ECO:0000313" key="3">
    <source>
        <dbReference type="Proteomes" id="UP000478090"/>
    </source>
</evidence>
<evidence type="ECO:0000313" key="2">
    <source>
        <dbReference type="EMBL" id="MYM41192.1"/>
    </source>
</evidence>
<dbReference type="SUPFAM" id="SSF51004">
    <property type="entry name" value="C-terminal (heme d1) domain of cytochrome cd1-nitrite reductase"/>
    <property type="match status" value="1"/>
</dbReference>
<feature type="chain" id="PRO_5047385902" evidence="1">
    <location>
        <begin position="22"/>
        <end position="323"/>
    </location>
</feature>
<feature type="signal peptide" evidence="1">
    <location>
        <begin position="1"/>
        <end position="21"/>
    </location>
</feature>
<comment type="caution">
    <text evidence="2">The sequence shown here is derived from an EMBL/GenBank/DDBJ whole genome shotgun (WGS) entry which is preliminary data.</text>
</comment>
<dbReference type="PANTHER" id="PTHR47197">
    <property type="entry name" value="PROTEIN NIRF"/>
    <property type="match status" value="1"/>
</dbReference>
<dbReference type="InterPro" id="IPR011048">
    <property type="entry name" value="Haem_d1_sf"/>
</dbReference>
<dbReference type="PANTHER" id="PTHR47197:SF3">
    <property type="entry name" value="DIHYDRO-HEME D1 DEHYDROGENASE"/>
    <property type="match status" value="1"/>
</dbReference>
<reference evidence="2 3" key="1">
    <citation type="submission" date="2019-12" db="EMBL/GenBank/DDBJ databases">
        <title>Novel species isolated from a subtropical stream in China.</title>
        <authorList>
            <person name="Lu H."/>
        </authorList>
    </citation>
    <scope>NUCLEOTIDE SEQUENCE [LARGE SCALE GENOMIC DNA]</scope>
    <source>
        <strain evidence="2 3">CY13W</strain>
    </source>
</reference>